<protein>
    <submittedName>
        <fullName evidence="4">(raccoon dog) hypothetical protein</fullName>
    </submittedName>
</protein>
<organism evidence="4 5">
    <name type="scientific">Nyctereutes procyonoides</name>
    <name type="common">Raccoon dog</name>
    <name type="synonym">Canis procyonoides</name>
    <dbReference type="NCBI Taxonomy" id="34880"/>
    <lineage>
        <taxon>Eukaryota</taxon>
        <taxon>Metazoa</taxon>
        <taxon>Chordata</taxon>
        <taxon>Craniata</taxon>
        <taxon>Vertebrata</taxon>
        <taxon>Euteleostomi</taxon>
        <taxon>Mammalia</taxon>
        <taxon>Eutheria</taxon>
        <taxon>Laurasiatheria</taxon>
        <taxon>Carnivora</taxon>
        <taxon>Caniformia</taxon>
        <taxon>Canidae</taxon>
        <taxon>Nyctereutes</taxon>
    </lineage>
</organism>
<name>A0A812A0A9_NYCPR</name>
<evidence type="ECO:0000256" key="2">
    <source>
        <dbReference type="ARBA" id="ARBA00022980"/>
    </source>
</evidence>
<dbReference type="SUPFAM" id="SSF56053">
    <property type="entry name" value="Ribosomal protein L6"/>
    <property type="match status" value="1"/>
</dbReference>
<dbReference type="Proteomes" id="UP000645828">
    <property type="component" value="Unassembled WGS sequence"/>
</dbReference>
<reference evidence="4" key="1">
    <citation type="submission" date="2020-12" db="EMBL/GenBank/DDBJ databases">
        <authorList>
            <consortium name="Molecular Ecology Group"/>
        </authorList>
    </citation>
    <scope>NUCLEOTIDE SEQUENCE</scope>
    <source>
        <strain evidence="4">TBG_1078</strain>
    </source>
</reference>
<keyword evidence="5" id="KW-1185">Reference proteome</keyword>
<keyword evidence="3" id="KW-0687">Ribonucleoprotein</keyword>
<dbReference type="InterPro" id="IPR036789">
    <property type="entry name" value="Ribosomal_uL6-like_a/b-dom_sf"/>
</dbReference>
<comment type="caution">
    <text evidence="4">The sequence shown here is derived from an EMBL/GenBank/DDBJ whole genome shotgun (WGS) entry which is preliminary data.</text>
</comment>
<dbReference type="InterPro" id="IPR000702">
    <property type="entry name" value="Ribosomal_uL6-like"/>
</dbReference>
<evidence type="ECO:0000313" key="5">
    <source>
        <dbReference type="Proteomes" id="UP000645828"/>
    </source>
</evidence>
<comment type="similarity">
    <text evidence="1">Belongs to the universal ribosomal protein uL6 family.</text>
</comment>
<accession>A0A812A0A9</accession>
<dbReference type="EMBL" id="CAJHUB010000789">
    <property type="protein sequence ID" value="CAD7694245.1"/>
    <property type="molecule type" value="Genomic_DNA"/>
</dbReference>
<dbReference type="PANTHER" id="PTHR11655:SF46">
    <property type="entry name" value="LARGE RIBOSOMAL SUBUNIT PROTEIN UL6"/>
    <property type="match status" value="1"/>
</dbReference>
<dbReference type="Gene3D" id="3.90.930.12">
    <property type="entry name" value="Ribosomal protein L6, alpha-beta domain"/>
    <property type="match status" value="3"/>
</dbReference>
<dbReference type="GO" id="GO:0002181">
    <property type="term" value="P:cytoplasmic translation"/>
    <property type="evidence" value="ECO:0007669"/>
    <property type="project" value="TreeGrafter"/>
</dbReference>
<dbReference type="AlphaFoldDB" id="A0A812A0A9"/>
<gene>
    <name evidence="4" type="ORF">NYPRO_LOCUS27037</name>
</gene>
<dbReference type="PANTHER" id="PTHR11655">
    <property type="entry name" value="60S/50S RIBOSOMAL PROTEIN L6/L9"/>
    <property type="match status" value="1"/>
</dbReference>
<dbReference type="GO" id="GO:0019843">
    <property type="term" value="F:rRNA binding"/>
    <property type="evidence" value="ECO:0007669"/>
    <property type="project" value="InterPro"/>
</dbReference>
<evidence type="ECO:0000256" key="1">
    <source>
        <dbReference type="ARBA" id="ARBA00009356"/>
    </source>
</evidence>
<sequence>MKTILSSQTANIPENPQRDFNRIDVEFSLLGKKKKRKELALVHTICSHVGNMIKAVTLGFCYKMRLVCAHFPINIVLQENGCLVEIQNFLGEKYILSVRVRAVALIQKARTVKNKYIRKFWGGIYVSEKGIVQQANEEDVICPATEKNKMLDDFSDLFVIF</sequence>
<proteinExistence type="inferred from homology"/>
<dbReference type="GO" id="GO:0022625">
    <property type="term" value="C:cytosolic large ribosomal subunit"/>
    <property type="evidence" value="ECO:0007669"/>
    <property type="project" value="TreeGrafter"/>
</dbReference>
<dbReference type="GO" id="GO:0003735">
    <property type="term" value="F:structural constituent of ribosome"/>
    <property type="evidence" value="ECO:0007669"/>
    <property type="project" value="InterPro"/>
</dbReference>
<evidence type="ECO:0000256" key="3">
    <source>
        <dbReference type="ARBA" id="ARBA00023274"/>
    </source>
</evidence>
<keyword evidence="2" id="KW-0689">Ribosomal protein</keyword>
<evidence type="ECO:0000313" key="4">
    <source>
        <dbReference type="EMBL" id="CAD7694245.1"/>
    </source>
</evidence>